<feature type="region of interest" description="Disordered" evidence="1">
    <location>
        <begin position="770"/>
        <end position="934"/>
    </location>
</feature>
<dbReference type="InterPro" id="IPR038765">
    <property type="entry name" value="Papain-like_cys_pep_sf"/>
</dbReference>
<feature type="region of interest" description="Disordered" evidence="1">
    <location>
        <begin position="1"/>
        <end position="44"/>
    </location>
</feature>
<protein>
    <recommendedName>
        <fullName evidence="2">Peptidase C19 ubiquitin carboxyl-terminal hydrolase domain-containing protein</fullName>
    </recommendedName>
</protein>
<reference evidence="3 4" key="1">
    <citation type="submission" date="2019-01" db="EMBL/GenBank/DDBJ databases">
        <title>Intercellular communication is required for trap formation in the nematode-trapping fungus Duddingtonia flagrans.</title>
        <authorList>
            <person name="Youssar L."/>
            <person name="Wernet V."/>
            <person name="Hensel N."/>
            <person name="Hildebrandt H.-G."/>
            <person name="Fischer R."/>
        </authorList>
    </citation>
    <scope>NUCLEOTIDE SEQUENCE [LARGE SCALE GENOMIC DNA]</scope>
    <source>
        <strain evidence="3 4">CBS H-5679</strain>
    </source>
</reference>
<feature type="compositionally biased region" description="Gly residues" evidence="1">
    <location>
        <begin position="144"/>
        <end position="172"/>
    </location>
</feature>
<gene>
    <name evidence="3" type="ORF">DFL_004822</name>
</gene>
<dbReference type="SUPFAM" id="SSF54001">
    <property type="entry name" value="Cysteine proteinases"/>
    <property type="match status" value="1"/>
</dbReference>
<dbReference type="GeneID" id="93587133"/>
<dbReference type="RefSeq" id="XP_067492097.1">
    <property type="nucleotide sequence ID" value="XM_067633983.1"/>
</dbReference>
<dbReference type="EMBL" id="SAEB01000006">
    <property type="protein sequence ID" value="RVD86553.1"/>
    <property type="molecule type" value="Genomic_DNA"/>
</dbReference>
<keyword evidence="4" id="KW-1185">Reference proteome</keyword>
<comment type="caution">
    <text evidence="3">The sequence shown here is derived from an EMBL/GenBank/DDBJ whole genome shotgun (WGS) entry which is preliminary data.</text>
</comment>
<dbReference type="OrthoDB" id="2020758at2759"/>
<feature type="region of interest" description="Disordered" evidence="1">
    <location>
        <begin position="54"/>
        <end position="73"/>
    </location>
</feature>
<feature type="compositionally biased region" description="Basic residues" evidence="1">
    <location>
        <begin position="12"/>
        <end position="22"/>
    </location>
</feature>
<feature type="domain" description="Peptidase C19 ubiquitin carboxyl-terminal hydrolase" evidence="2">
    <location>
        <begin position="230"/>
        <end position="615"/>
    </location>
</feature>
<evidence type="ECO:0000313" key="3">
    <source>
        <dbReference type="EMBL" id="RVD86553.1"/>
    </source>
</evidence>
<feature type="compositionally biased region" description="Basic and acidic residues" evidence="1">
    <location>
        <begin position="792"/>
        <end position="809"/>
    </location>
</feature>
<evidence type="ECO:0000256" key="1">
    <source>
        <dbReference type="SAM" id="MobiDB-lite"/>
    </source>
</evidence>
<dbReference type="AlphaFoldDB" id="A0A437A628"/>
<dbReference type="Gene3D" id="3.90.70.10">
    <property type="entry name" value="Cysteine proteinases"/>
    <property type="match status" value="1"/>
</dbReference>
<dbReference type="CDD" id="cd02257">
    <property type="entry name" value="Peptidase_C19"/>
    <property type="match status" value="1"/>
</dbReference>
<accession>A0A437A628</accession>
<dbReference type="Proteomes" id="UP000283090">
    <property type="component" value="Unassembled WGS sequence"/>
</dbReference>
<dbReference type="STRING" id="97331.A0A437A628"/>
<dbReference type="VEuPathDB" id="FungiDB:DFL_004822"/>
<feature type="region of interest" description="Disordered" evidence="1">
    <location>
        <begin position="131"/>
        <end position="180"/>
    </location>
</feature>
<sequence>MEESDPSVGFSKWKRRHKHKGLRSCPGTNTDIPDVLSKSNQPDSEWVRTLKPKLKPIHPLGPHQNNRISKKSKKDYPRLLSNVAFFGGISEPNEETKGWSECTEIGRHVIMNNSSMVKRGSYERGQKIPSALRVGGSSCDGSSDGSGGGSGDTSGGGSGGSPGDGSSGGPSGSSGDRSGLSITPWGDWARMVWTSADPVNEALFRSNLKAADYSRLNRKIGAIAHSACVNLCYLNAGIQALAATRFVHFVDRGDQLAPISGDGHGLLQITERIRDAFRGVNKWCDAGFGGSLATRVLAGRVHQTPVPQTIGMGMPPFLDPSTGFTPMCDMMEFLDSIIGSLNEEYFTELETFRDWGASGWVNHQNPTAGMQATKISCLICGYTYVEQNSRVWIGALHKPFAENNAHGRHAVSVPHSLDHFTRVALVESEACISCNLIDLYKINRRARRHLRANAKKEVVAGGEASKGTLPDMLEIDRRLLAIEQALRRKLTNDRIPVDENGRLRGINMRSEAVTPRSPRSETQAISRLPDTIILGFNIVQSETTKKNRTQLKIPQVLSFAPWTADMTDGNHSRDPLRPLRPKDSRFNDGIEFECRAISYHRGEDTNGGHYFTDRMPWIPNPRDVAAGKDTNQPYEWWFCNEYLTDMFPADQPFPRPSGAKEQEVLVVYERIMNPADKAAIIPASRVPRFDYNREYHFSEYPIPAGPPVVFKNEQKALDDRPLIDWSKWTKFTVTGLFSAVGTRSSKRVRVCDDEDGNLIIQSMADTRPSKRARVSEYEAGGRGVRSTGRTGPEVEKQRRKTLERLHDSNLIRNPKALADPEKKRKWRMGGSHGGHFIIPPADTSASSIESNNNEKKKKQQRARNPHERGETSESPPSGNAITPIYIVHDDDPIGYQEMGHVEKPGSNNRNLSERTKGKRPAYGYFESGSGSHTY</sequence>
<dbReference type="Pfam" id="PF00443">
    <property type="entry name" value="UCH"/>
    <property type="match status" value="1"/>
</dbReference>
<evidence type="ECO:0000313" key="4">
    <source>
        <dbReference type="Proteomes" id="UP000283090"/>
    </source>
</evidence>
<name>A0A437A628_ARTFL</name>
<proteinExistence type="predicted"/>
<dbReference type="GO" id="GO:0016579">
    <property type="term" value="P:protein deubiquitination"/>
    <property type="evidence" value="ECO:0007669"/>
    <property type="project" value="InterPro"/>
</dbReference>
<dbReference type="GO" id="GO:0004843">
    <property type="term" value="F:cysteine-type deubiquitinase activity"/>
    <property type="evidence" value="ECO:0007669"/>
    <property type="project" value="InterPro"/>
</dbReference>
<dbReference type="InterPro" id="IPR001394">
    <property type="entry name" value="Peptidase_C19_UCH"/>
</dbReference>
<organism evidence="3 4">
    <name type="scientific">Arthrobotrys flagrans</name>
    <name type="common">Nematode-trapping fungus</name>
    <name type="synonym">Trichothecium flagrans</name>
    <dbReference type="NCBI Taxonomy" id="97331"/>
    <lineage>
        <taxon>Eukaryota</taxon>
        <taxon>Fungi</taxon>
        <taxon>Dikarya</taxon>
        <taxon>Ascomycota</taxon>
        <taxon>Pezizomycotina</taxon>
        <taxon>Orbiliomycetes</taxon>
        <taxon>Orbiliales</taxon>
        <taxon>Orbiliaceae</taxon>
        <taxon>Arthrobotrys</taxon>
    </lineage>
</organism>
<feature type="compositionally biased region" description="Polar residues" evidence="1">
    <location>
        <begin position="26"/>
        <end position="43"/>
    </location>
</feature>
<evidence type="ECO:0000259" key="2">
    <source>
        <dbReference type="Pfam" id="PF00443"/>
    </source>
</evidence>